<comment type="caution">
    <text evidence="6">The sequence shown here is derived from an EMBL/GenBank/DDBJ whole genome shotgun (WGS) entry which is preliminary data.</text>
</comment>
<dbReference type="EMBL" id="BQXS01017658">
    <property type="protein sequence ID" value="GKT15533.1"/>
    <property type="molecule type" value="Genomic_DNA"/>
</dbReference>
<dbReference type="EMBL" id="BQXS01017655">
    <property type="protein sequence ID" value="GKT15494.1"/>
    <property type="molecule type" value="Genomic_DNA"/>
</dbReference>
<organism evidence="6 8">
    <name type="scientific">Aduncisulcus paluster</name>
    <dbReference type="NCBI Taxonomy" id="2918883"/>
    <lineage>
        <taxon>Eukaryota</taxon>
        <taxon>Metamonada</taxon>
        <taxon>Carpediemonas-like organisms</taxon>
        <taxon>Aduncisulcus</taxon>
    </lineage>
</organism>
<proteinExistence type="predicted"/>
<protein>
    <submittedName>
        <fullName evidence="6">Equilibrative nucleoside transporter like protein</fullName>
    </submittedName>
</protein>
<feature type="non-terminal residue" evidence="6">
    <location>
        <position position="43"/>
    </location>
</feature>
<evidence type="ECO:0000313" key="8">
    <source>
        <dbReference type="Proteomes" id="UP001057375"/>
    </source>
</evidence>
<evidence type="ECO:0000313" key="2">
    <source>
        <dbReference type="EMBL" id="GKT15486.1"/>
    </source>
</evidence>
<dbReference type="EMBL" id="BQXS01017653">
    <property type="protein sequence ID" value="GKT15472.1"/>
    <property type="molecule type" value="Genomic_DNA"/>
</dbReference>
<evidence type="ECO:0000313" key="4">
    <source>
        <dbReference type="EMBL" id="GKT15507.1"/>
    </source>
</evidence>
<dbReference type="EMBL" id="BQXS01017656">
    <property type="protein sequence ID" value="GKT15507.1"/>
    <property type="molecule type" value="Genomic_DNA"/>
</dbReference>
<evidence type="ECO:0000313" key="5">
    <source>
        <dbReference type="EMBL" id="GKT15522.1"/>
    </source>
</evidence>
<keyword evidence="8" id="KW-1185">Reference proteome</keyword>
<reference evidence="6" key="1">
    <citation type="submission" date="2022-03" db="EMBL/GenBank/DDBJ databases">
        <title>Draft genome sequence of Aduncisulcus paluster, a free-living microaerophilic Fornicata.</title>
        <authorList>
            <person name="Yuyama I."/>
            <person name="Kume K."/>
            <person name="Tamura T."/>
            <person name="Inagaki Y."/>
            <person name="Hashimoto T."/>
        </authorList>
    </citation>
    <scope>NUCLEOTIDE SEQUENCE</scope>
    <source>
        <strain evidence="6">NY0171</strain>
    </source>
</reference>
<evidence type="ECO:0000313" key="3">
    <source>
        <dbReference type="EMBL" id="GKT15494.1"/>
    </source>
</evidence>
<evidence type="ECO:0000313" key="6">
    <source>
        <dbReference type="EMBL" id="GKT15533.1"/>
    </source>
</evidence>
<evidence type="ECO:0000313" key="7">
    <source>
        <dbReference type="EMBL" id="GKT15547.1"/>
    </source>
</evidence>
<dbReference type="EMBL" id="BQXS01017659">
    <property type="protein sequence ID" value="GKT15547.1"/>
    <property type="molecule type" value="Genomic_DNA"/>
</dbReference>
<dbReference type="EMBL" id="BQXS01017654">
    <property type="protein sequence ID" value="GKT15486.1"/>
    <property type="molecule type" value="Genomic_DNA"/>
</dbReference>
<sequence length="43" mass="4721">MHGSVVGEIVTIDIQQDPEEPVIEVLSSPGEVMKKIWLDCISV</sequence>
<dbReference type="Proteomes" id="UP001057375">
    <property type="component" value="Unassembled WGS sequence"/>
</dbReference>
<dbReference type="EMBL" id="BQXS01017657">
    <property type="protein sequence ID" value="GKT15522.1"/>
    <property type="molecule type" value="Genomic_DNA"/>
</dbReference>
<name>A0ABQ5JVE7_9EUKA</name>
<evidence type="ECO:0000313" key="1">
    <source>
        <dbReference type="EMBL" id="GKT15472.1"/>
    </source>
</evidence>
<gene>
    <name evidence="1" type="ORF">ADUPG1_014605</name>
    <name evidence="2" type="ORF">ADUPG1_014606</name>
    <name evidence="3" type="ORF">ADUPG1_014607</name>
    <name evidence="4" type="ORF">ADUPG1_014608</name>
    <name evidence="5" type="ORF">ADUPG1_014609</name>
    <name evidence="6" type="ORF">ADUPG1_014610</name>
    <name evidence="7" type="ORF">ADUPG1_014611</name>
</gene>
<accession>A0ABQ5JVE7</accession>